<comment type="caution">
    <text evidence="1">The sequence shown here is derived from an EMBL/GenBank/DDBJ whole genome shotgun (WGS) entry which is preliminary data.</text>
</comment>
<keyword evidence="2" id="KW-1185">Reference proteome</keyword>
<sequence length="116" mass="13020">MDLILPTANRLLVAKSKQVLEPEKSRLLISRIPHYVPSEELNTVLAEKFISTEFKLDVKPAETQGGFYSAVVVFESFEGADKAFSNFDTSDGVCIPEDSFGVRRKLMFLKESEMCP</sequence>
<reference evidence="1" key="1">
    <citation type="submission" date="2020-01" db="EMBL/GenBank/DDBJ databases">
        <authorList>
            <person name="Mishra B."/>
        </authorList>
    </citation>
    <scope>NUCLEOTIDE SEQUENCE [LARGE SCALE GENOMIC DNA]</scope>
</reference>
<dbReference type="OrthoDB" id="16516at2759"/>
<dbReference type="Proteomes" id="UP000467841">
    <property type="component" value="Unassembled WGS sequence"/>
</dbReference>
<protein>
    <recommendedName>
        <fullName evidence="3">RRM domain-containing protein</fullName>
    </recommendedName>
</protein>
<accession>A0A6D2KRX3</accession>
<proteinExistence type="predicted"/>
<evidence type="ECO:0000313" key="2">
    <source>
        <dbReference type="Proteomes" id="UP000467841"/>
    </source>
</evidence>
<evidence type="ECO:0000313" key="1">
    <source>
        <dbReference type="EMBL" id="CAA7055909.1"/>
    </source>
</evidence>
<organism evidence="1 2">
    <name type="scientific">Microthlaspi erraticum</name>
    <dbReference type="NCBI Taxonomy" id="1685480"/>
    <lineage>
        <taxon>Eukaryota</taxon>
        <taxon>Viridiplantae</taxon>
        <taxon>Streptophyta</taxon>
        <taxon>Embryophyta</taxon>
        <taxon>Tracheophyta</taxon>
        <taxon>Spermatophyta</taxon>
        <taxon>Magnoliopsida</taxon>
        <taxon>eudicotyledons</taxon>
        <taxon>Gunneridae</taxon>
        <taxon>Pentapetalae</taxon>
        <taxon>rosids</taxon>
        <taxon>malvids</taxon>
        <taxon>Brassicales</taxon>
        <taxon>Brassicaceae</taxon>
        <taxon>Coluteocarpeae</taxon>
        <taxon>Microthlaspi</taxon>
    </lineage>
</organism>
<evidence type="ECO:0008006" key="3">
    <source>
        <dbReference type="Google" id="ProtNLM"/>
    </source>
</evidence>
<name>A0A6D2KRX3_9BRAS</name>
<dbReference type="AlphaFoldDB" id="A0A6D2KRX3"/>
<gene>
    <name evidence="1" type="ORF">MERR_LOCUS43145</name>
</gene>
<dbReference type="EMBL" id="CACVBM020001618">
    <property type="protein sequence ID" value="CAA7055909.1"/>
    <property type="molecule type" value="Genomic_DNA"/>
</dbReference>